<comment type="caution">
    <text evidence="2">The sequence shown here is derived from an EMBL/GenBank/DDBJ whole genome shotgun (WGS) entry which is preliminary data.</text>
</comment>
<dbReference type="PANTHER" id="PTHR43179">
    <property type="entry name" value="RHAMNOSYLTRANSFERASE WBBL"/>
    <property type="match status" value="1"/>
</dbReference>
<dbReference type="PANTHER" id="PTHR43179:SF7">
    <property type="entry name" value="RHAMNOSYLTRANSFERASE WBBL"/>
    <property type="match status" value="1"/>
</dbReference>
<evidence type="ECO:0000259" key="1">
    <source>
        <dbReference type="Pfam" id="PF00535"/>
    </source>
</evidence>
<gene>
    <name evidence="2" type="ORF">B5K06_22090</name>
</gene>
<evidence type="ECO:0000313" key="3">
    <source>
        <dbReference type="Proteomes" id="UP000254939"/>
    </source>
</evidence>
<keyword evidence="2" id="KW-0808">Transferase</keyword>
<accession>A0A370KJV2</accession>
<dbReference type="SUPFAM" id="SSF53448">
    <property type="entry name" value="Nucleotide-diphospho-sugar transferases"/>
    <property type="match status" value="1"/>
</dbReference>
<dbReference type="InterPro" id="IPR029044">
    <property type="entry name" value="Nucleotide-diphossugar_trans"/>
</dbReference>
<dbReference type="OrthoDB" id="9771846at2"/>
<dbReference type="Pfam" id="PF00535">
    <property type="entry name" value="Glycos_transf_2"/>
    <property type="match status" value="1"/>
</dbReference>
<name>A0A370KJV2_9HYPH</name>
<dbReference type="Proteomes" id="UP000254939">
    <property type="component" value="Unassembled WGS sequence"/>
</dbReference>
<organism evidence="2 3">
    <name type="scientific">Rhizobium grahamii</name>
    <dbReference type="NCBI Taxonomy" id="1120045"/>
    <lineage>
        <taxon>Bacteria</taxon>
        <taxon>Pseudomonadati</taxon>
        <taxon>Pseudomonadota</taxon>
        <taxon>Alphaproteobacteria</taxon>
        <taxon>Hyphomicrobiales</taxon>
        <taxon>Rhizobiaceae</taxon>
        <taxon>Rhizobium/Agrobacterium group</taxon>
        <taxon>Rhizobium</taxon>
    </lineage>
</organism>
<sequence>MDAMSKKVPLGADPCFSTYAGIALVVVTYNSAQVLPGMLDSLASGLEGTDRYEIIIVDNASHDDSVALAQAHPIGATVIETGKNAGYAGGINVAVATIAPEIDVLVLNPDIRLQAGCVRALSRRLSDDAIGVVAPKLLNDDGTVAHSVRREPSLLTIWSDALLGTKLAAKLGLGEIVASPDLYRRGGAVDWATGAALAISAKARKTVGSWDETFFLYSEEVDYMERVRSAGMEVAYVADACVAHSGGEYHQNAYLSGLMTSNRIRYFRRHHSAFATLFFRLGIIVGETMRMTLGPGHRAALYAALFSAAGPQSAPAR</sequence>
<dbReference type="AlphaFoldDB" id="A0A370KJV2"/>
<feature type="domain" description="Glycosyltransferase 2-like" evidence="1">
    <location>
        <begin position="24"/>
        <end position="150"/>
    </location>
</feature>
<reference evidence="2 3" key="1">
    <citation type="submission" date="2017-03" db="EMBL/GenBank/DDBJ databases">
        <title>Genome analysis of Rhizobial strains effectives or ineffectives for nitrogen fixation isolated from bean seeds.</title>
        <authorList>
            <person name="Peralta H."/>
            <person name="Aguilar-Vera A."/>
            <person name="Mora Y."/>
            <person name="Vargas-Lagunas C."/>
            <person name="Girard L."/>
            <person name="Mora J."/>
        </authorList>
    </citation>
    <scope>NUCLEOTIDE SEQUENCE [LARGE SCALE GENOMIC DNA]</scope>
    <source>
        <strain evidence="2 3">CCGM3</strain>
    </source>
</reference>
<dbReference type="InterPro" id="IPR001173">
    <property type="entry name" value="Glyco_trans_2-like"/>
</dbReference>
<dbReference type="GO" id="GO:0016740">
    <property type="term" value="F:transferase activity"/>
    <property type="evidence" value="ECO:0007669"/>
    <property type="project" value="UniProtKB-KW"/>
</dbReference>
<proteinExistence type="predicted"/>
<evidence type="ECO:0000313" key="2">
    <source>
        <dbReference type="EMBL" id="RDJ06907.1"/>
    </source>
</evidence>
<protein>
    <submittedName>
        <fullName evidence="2">Glycosyl transferase</fullName>
    </submittedName>
</protein>
<dbReference type="EMBL" id="NAAC01000027">
    <property type="protein sequence ID" value="RDJ06907.1"/>
    <property type="molecule type" value="Genomic_DNA"/>
</dbReference>
<dbReference type="Gene3D" id="3.90.550.10">
    <property type="entry name" value="Spore Coat Polysaccharide Biosynthesis Protein SpsA, Chain A"/>
    <property type="match status" value="1"/>
</dbReference>